<protein>
    <submittedName>
        <fullName evidence="1">Uncharacterized protein</fullName>
    </submittedName>
</protein>
<dbReference type="AlphaFoldDB" id="A0A0F9UMR1"/>
<reference evidence="1" key="1">
    <citation type="journal article" date="2015" name="Nature">
        <title>Complex archaea that bridge the gap between prokaryotes and eukaryotes.</title>
        <authorList>
            <person name="Spang A."/>
            <person name="Saw J.H."/>
            <person name="Jorgensen S.L."/>
            <person name="Zaremba-Niedzwiedzka K."/>
            <person name="Martijn J."/>
            <person name="Lind A.E."/>
            <person name="van Eijk R."/>
            <person name="Schleper C."/>
            <person name="Guy L."/>
            <person name="Ettema T.J."/>
        </authorList>
    </citation>
    <scope>NUCLEOTIDE SEQUENCE</scope>
</reference>
<proteinExistence type="predicted"/>
<sequence length="70" mass="7695">MATVNLQYNKRMQEGHKCPACDNEPATLPAITPMLIGGKLAFGGKYLVGAKCHKKQWALYNGRPASEYRG</sequence>
<evidence type="ECO:0000313" key="1">
    <source>
        <dbReference type="EMBL" id="KKN54908.1"/>
    </source>
</evidence>
<comment type="caution">
    <text evidence="1">The sequence shown here is derived from an EMBL/GenBank/DDBJ whole genome shotgun (WGS) entry which is preliminary data.</text>
</comment>
<dbReference type="EMBL" id="LAZR01000908">
    <property type="protein sequence ID" value="KKN54908.1"/>
    <property type="molecule type" value="Genomic_DNA"/>
</dbReference>
<accession>A0A0F9UMR1</accession>
<gene>
    <name evidence="1" type="ORF">LCGC14_0588010</name>
</gene>
<name>A0A0F9UMR1_9ZZZZ</name>
<organism evidence="1">
    <name type="scientific">marine sediment metagenome</name>
    <dbReference type="NCBI Taxonomy" id="412755"/>
    <lineage>
        <taxon>unclassified sequences</taxon>
        <taxon>metagenomes</taxon>
        <taxon>ecological metagenomes</taxon>
    </lineage>
</organism>